<dbReference type="EMBL" id="SRHY01000025">
    <property type="protein sequence ID" value="TFJ92303.1"/>
    <property type="molecule type" value="Genomic_DNA"/>
</dbReference>
<protein>
    <recommendedName>
        <fullName evidence="3">YaaC family protein</fullName>
    </recommendedName>
</protein>
<evidence type="ECO:0000313" key="1">
    <source>
        <dbReference type="EMBL" id="TFJ92303.1"/>
    </source>
</evidence>
<name>A0A4Y9A926_9BACI</name>
<organism evidence="1 2">
    <name type="scientific">Lentibacillus salicampi</name>
    <dbReference type="NCBI Taxonomy" id="175306"/>
    <lineage>
        <taxon>Bacteria</taxon>
        <taxon>Bacillati</taxon>
        <taxon>Bacillota</taxon>
        <taxon>Bacilli</taxon>
        <taxon>Bacillales</taxon>
        <taxon>Bacillaceae</taxon>
        <taxon>Lentibacillus</taxon>
    </lineage>
</organism>
<accession>A0A4Y9A926</accession>
<dbReference type="Pfam" id="PF14175">
    <property type="entry name" value="YaaC"/>
    <property type="match status" value="1"/>
</dbReference>
<dbReference type="OrthoDB" id="2380109at2"/>
<dbReference type="RefSeq" id="WP_135110634.1">
    <property type="nucleotide sequence ID" value="NZ_SRHY01000025.1"/>
</dbReference>
<sequence length="318" mass="37484">MVNHDLTNFYTYLQSQQTARDYLYECYRSLEGVDAQIKSFENCNKLIYYLDHGIRFYENGKQMEILMQPLIFFYGMVHLLKAALLTVRPDYPESTAILAHGVSSRKRKKKGYTFWDDEVKIQHNGLFPYFSEHLFSIHKPPFEKIKMSQLLPLIPEMAPMLHFHHMENMVKIAEMGAMRLQFPVLLLDNFHLTANAFIKRIKPYLPSISRTETKAGFMIIDLTAPFEPANDSPFFTDTENRANYFPVQRENFLPISEIMVHYLLLYNLSMLCRYESEWWGDLLAVKPDKDYPFIKHFLTITAEKVPRAIGKFLFEMNE</sequence>
<evidence type="ECO:0008006" key="3">
    <source>
        <dbReference type="Google" id="ProtNLM"/>
    </source>
</evidence>
<dbReference type="InterPro" id="IPR026988">
    <property type="entry name" value="YaaC-like"/>
</dbReference>
<dbReference type="Proteomes" id="UP000298484">
    <property type="component" value="Unassembled WGS sequence"/>
</dbReference>
<gene>
    <name evidence="1" type="ORF">E4U82_13170</name>
</gene>
<reference evidence="1 2" key="1">
    <citation type="submission" date="2019-03" db="EMBL/GenBank/DDBJ databases">
        <title>Genome sequence of Lentibacillus salicampi ATCC BAA-719.</title>
        <authorList>
            <person name="Maclea K.S."/>
            <person name="Simoes Junior M."/>
        </authorList>
    </citation>
    <scope>NUCLEOTIDE SEQUENCE [LARGE SCALE GENOMIC DNA]</scope>
    <source>
        <strain evidence="1 2">ATCC BAA-719</strain>
    </source>
</reference>
<evidence type="ECO:0000313" key="2">
    <source>
        <dbReference type="Proteomes" id="UP000298484"/>
    </source>
</evidence>
<proteinExistence type="predicted"/>
<comment type="caution">
    <text evidence="1">The sequence shown here is derived from an EMBL/GenBank/DDBJ whole genome shotgun (WGS) entry which is preliminary data.</text>
</comment>
<dbReference type="AlphaFoldDB" id="A0A4Y9A926"/>
<keyword evidence="2" id="KW-1185">Reference proteome</keyword>